<sequence length="1553" mass="169471">MQVPAQFQPSGEGLYDPRNEHDACGVGMVAHIKGEKSHAIIEQALTILANLDHRGAVGADPLLGDGAGILIQTPDPLIRKWADAEGHVLPDEGDYALAMCFLPQEDEAREFVEKQLERFAEKEGQRVVGWRDVPTTLDGLGDAVIASMPVIRQCVIARGTNCLDQDAFERKLVVIRKQTLNPLAALEEKHGIPGLSQAYIPSFSARTVVYKGLLLANQVGSFYDDLRDPDCVSALGLVHQRFSTNTFPSWRLAHPYRFMAHNGEINTVRGNVNWMEARRRTMESDLLGADLDKMWPLIPHGQSDTACLDNALELLLTGGYSLAHSMMMLMPEAWAKNEQMDPARRAFYEYHAALMEPWDGPAAVCFTDGRQIGACLDRNGLRPARWCTTKDDLVVLASESGVLPFAEEDITRKWRLQPGKMLLIDLEEGRIVEDEELKADLAAALPYEAWLEKAQYKLEDLDHIDPELSEIPKSELALLKRQQAFGYTQEDLSRFLEPMAAKGEDPIGSMGTDTPIAVLSQKSRLLYDYFKQNFAQVTNPPIDPIREELVMSLLSMIGPRPNLLGRDGGTHKRLEVKQPILTNTELAKIRSVEVALDGAFRTATIDITWDASTGADGLAMALKEMCWAATEAVLGDANILILSDREQGPGRIAMPALLATAAVHHQLVRQGLRMQTGLVIETGEAREVHHFCALAGYGAEGINPYLAFETLEDLRARKFPDLSPEEVQKNFVKAVGKGILKVMSKMGISTYQSYCGAQIFDAVGLSSDFVDTYFTGTATTIEGIGLAEVAEETVRRHAQAFGDSPLYKGMLDVGGIYQYRIRGEDHAWTPQNIANLQHAVRGKDPKNYEEFAQSVNEQSERLLTIRGLMELKKAERPLDLKDVEPAADIVKRFSTGAMSFGSISHEAHSTLAIAMNRLGGRSNTGEGGEEPERFLPLPNGDSMRSRIKQVASGRFGVTTEYLVNSDDIQIKMAQGAKPGEGGQLPGHKVDKRIGKVRHSTPGVGLISPPPHHDIYSIEDLAQLIHDLKNVQPDSRISVKLVSEVGVGTVAAGVSKSKADHLTISGYEGGTGASPLTSLTHAGSPWEIGLAETQQTLLLNDLRSRIAVQVDGGLRTGRDVAIGALLGADEFGFATAPLIAAGCIMMRKCHLNTCPVGVATQDPVLRKRFTGTPEHVINYFFFVAEELRQIMAEMGFRTVEEMVGRVDKIDMRRVTRHWKAHGVDLTRILHAVPLEEGKALNHTETQDHGLAAAMDVELIEACKPAIESGQAVQISREIRNVNRTVGTMLSGRIAEAHGHEGLKPDTIRIDLTGVAGQSFGAWLAHGVTMSLTGDANDYVGKGLSGGRIAVKPPESVGREPTDNIIVGNTVLYGAIAGEAYFAGVAGERFAVRNSGAVAVVEGTGDHALEYMTGGVVCILGKTGRNVAAGMSGGIAYVYDPDGEFEKLVNHAQVDVLDVKTGDGEGAEKSWGKPQQRAVSVDNPGMGDPLYHDAERLKVLVERHYLHTGSARAKALLDDWANELKNFRKVMPRDYQRALKTLEDEREAAAMEAAE</sequence>
<evidence type="ECO:0000256" key="5">
    <source>
        <dbReference type="ARBA" id="ARBA00012079"/>
    </source>
</evidence>
<evidence type="ECO:0000256" key="14">
    <source>
        <dbReference type="ARBA" id="ARBA00023014"/>
    </source>
</evidence>
<evidence type="ECO:0000259" key="22">
    <source>
        <dbReference type="PROSITE" id="PS51278"/>
    </source>
</evidence>
<dbReference type="InterPro" id="IPR002489">
    <property type="entry name" value="Glu_synth_asu_C"/>
</dbReference>
<comment type="catalytic activity">
    <reaction evidence="18">
        <text>2 L-glutamate + NADP(+) = L-glutamine + 2-oxoglutarate + NADPH + H(+)</text>
        <dbReference type="Rhea" id="RHEA:15501"/>
        <dbReference type="ChEBI" id="CHEBI:15378"/>
        <dbReference type="ChEBI" id="CHEBI:16810"/>
        <dbReference type="ChEBI" id="CHEBI:29985"/>
        <dbReference type="ChEBI" id="CHEBI:57783"/>
        <dbReference type="ChEBI" id="CHEBI:58349"/>
        <dbReference type="ChEBI" id="CHEBI:58359"/>
        <dbReference type="EC" id="1.4.1.13"/>
    </reaction>
</comment>
<name>A0A9Q3S2T8_9SPHN</name>
<dbReference type="FunFam" id="3.60.20.10:FF:000001">
    <property type="entry name" value="Glutamate synthase, large subunit"/>
    <property type="match status" value="1"/>
</dbReference>
<keyword evidence="7" id="KW-0285">Flavoprotein</keyword>
<evidence type="ECO:0000256" key="19">
    <source>
        <dbReference type="ARBA" id="ARBA00072108"/>
    </source>
</evidence>
<evidence type="ECO:0000256" key="10">
    <source>
        <dbReference type="ARBA" id="ARBA00022827"/>
    </source>
</evidence>
<comment type="caution">
    <text evidence="23">The sequence shown here is derived from an EMBL/GenBank/DDBJ whole genome shotgun (WGS) entry which is preliminary data.</text>
</comment>
<dbReference type="GO" id="GO:0019676">
    <property type="term" value="P:ammonia assimilation cycle"/>
    <property type="evidence" value="ECO:0007669"/>
    <property type="project" value="TreeGrafter"/>
</dbReference>
<dbReference type="NCBIfam" id="NF008730">
    <property type="entry name" value="PRK11750.1"/>
    <property type="match status" value="1"/>
</dbReference>
<evidence type="ECO:0000256" key="18">
    <source>
        <dbReference type="ARBA" id="ARBA00048151"/>
    </source>
</evidence>
<keyword evidence="16" id="KW-0003">3Fe-4S</keyword>
<dbReference type="GO" id="GO:0051538">
    <property type="term" value="F:3 iron, 4 sulfur cluster binding"/>
    <property type="evidence" value="ECO:0007669"/>
    <property type="project" value="UniProtKB-KW"/>
</dbReference>
<keyword evidence="13" id="KW-0408">Iron</keyword>
<dbReference type="Proteomes" id="UP000824927">
    <property type="component" value="Unassembled WGS sequence"/>
</dbReference>
<keyword evidence="10" id="KW-0274">FAD</keyword>
<dbReference type="SUPFAM" id="SSF51395">
    <property type="entry name" value="FMN-linked oxidoreductases"/>
    <property type="match status" value="1"/>
</dbReference>
<keyword evidence="8" id="KW-0288">FMN</keyword>
<dbReference type="InterPro" id="IPR050711">
    <property type="entry name" value="ET-N_metabolism_enzyme"/>
</dbReference>
<dbReference type="CDD" id="cd00982">
    <property type="entry name" value="gltB_C"/>
    <property type="match status" value="1"/>
</dbReference>
<dbReference type="CDD" id="cd00713">
    <property type="entry name" value="GltS"/>
    <property type="match status" value="1"/>
</dbReference>
<comment type="cofactor">
    <cofactor evidence="3">
        <name>FAD</name>
        <dbReference type="ChEBI" id="CHEBI:57692"/>
    </cofactor>
</comment>
<dbReference type="Pfam" id="PF01645">
    <property type="entry name" value="Glu_synthase"/>
    <property type="match status" value="1"/>
</dbReference>
<gene>
    <name evidence="23" type="primary">gltB</name>
    <name evidence="23" type="ORF">KUV31_11465</name>
</gene>
<evidence type="ECO:0000256" key="9">
    <source>
        <dbReference type="ARBA" id="ARBA00022723"/>
    </source>
</evidence>
<dbReference type="InterPro" id="IPR017932">
    <property type="entry name" value="GATase_2_dom"/>
</dbReference>
<evidence type="ECO:0000256" key="15">
    <source>
        <dbReference type="ARBA" id="ARBA00023164"/>
    </source>
</evidence>
<keyword evidence="9" id="KW-0479">Metal-binding</keyword>
<dbReference type="CDD" id="cd02808">
    <property type="entry name" value="GltS_FMN"/>
    <property type="match status" value="1"/>
</dbReference>
<dbReference type="GO" id="GO:0046872">
    <property type="term" value="F:metal ion binding"/>
    <property type="evidence" value="ECO:0007669"/>
    <property type="project" value="UniProtKB-KW"/>
</dbReference>
<dbReference type="EMBL" id="JAHVKP010000001">
    <property type="protein sequence ID" value="MBY6218957.1"/>
    <property type="molecule type" value="Genomic_DNA"/>
</dbReference>
<keyword evidence="15" id="KW-0314">Glutamate biosynthesis</keyword>
<dbReference type="GO" id="GO:0004355">
    <property type="term" value="F:glutamate synthase (NADPH) activity"/>
    <property type="evidence" value="ECO:0007669"/>
    <property type="project" value="UniProtKB-EC"/>
</dbReference>
<dbReference type="GO" id="GO:0006537">
    <property type="term" value="P:glutamate biosynthetic process"/>
    <property type="evidence" value="ECO:0007669"/>
    <property type="project" value="UniProtKB-KW"/>
</dbReference>
<comment type="cofactor">
    <cofactor evidence="1">
        <name>FMN</name>
        <dbReference type="ChEBI" id="CHEBI:58210"/>
    </cofactor>
</comment>
<dbReference type="FunFam" id="3.20.20.70:FF:000031">
    <property type="entry name" value="Glutamate synthase 1 [NADH]"/>
    <property type="match status" value="1"/>
</dbReference>
<dbReference type="Gene3D" id="2.160.20.60">
    <property type="entry name" value="Glutamate synthase, alpha subunit, C-terminal domain"/>
    <property type="match status" value="1"/>
</dbReference>
<dbReference type="Pfam" id="PF01493">
    <property type="entry name" value="GXGXG"/>
    <property type="match status" value="1"/>
</dbReference>
<evidence type="ECO:0000256" key="11">
    <source>
        <dbReference type="ARBA" id="ARBA00022962"/>
    </source>
</evidence>
<comment type="pathway">
    <text evidence="17">Amino-acid biosynthesis; L-glutamate biosynthesis via GLT pathway; L-glutamate from 2-oxoglutarate and L-glutamine (NADP(+) route): step 1/1.</text>
</comment>
<dbReference type="Pfam" id="PF00310">
    <property type="entry name" value="GATase_2"/>
    <property type="match status" value="1"/>
</dbReference>
<evidence type="ECO:0000256" key="21">
    <source>
        <dbReference type="SAM" id="MobiDB-lite"/>
    </source>
</evidence>
<evidence type="ECO:0000313" key="23">
    <source>
        <dbReference type="EMBL" id="MBY6218957.1"/>
    </source>
</evidence>
<dbReference type="FunFam" id="2.160.20.60:FF:000001">
    <property type="entry name" value="Glutamate synthase, large subunit"/>
    <property type="match status" value="1"/>
</dbReference>
<dbReference type="PANTHER" id="PTHR11938:SF133">
    <property type="entry name" value="GLUTAMATE SYNTHASE (NADH)"/>
    <property type="match status" value="1"/>
</dbReference>
<reference evidence="23" key="1">
    <citation type="submission" date="2021-06" db="EMBL/GenBank/DDBJ databases">
        <title>50 bacteria genomes isolated from Dapeng, Shenzhen, China.</title>
        <authorList>
            <person name="Zheng W."/>
            <person name="Yu S."/>
            <person name="Huang Y."/>
        </authorList>
    </citation>
    <scope>NUCLEOTIDE SEQUENCE</scope>
    <source>
        <strain evidence="23">DP4N28-2</strain>
    </source>
</reference>
<evidence type="ECO:0000256" key="17">
    <source>
        <dbReference type="ARBA" id="ARBA00037898"/>
    </source>
</evidence>
<evidence type="ECO:0000256" key="8">
    <source>
        <dbReference type="ARBA" id="ARBA00022643"/>
    </source>
</evidence>
<dbReference type="PROSITE" id="PS51278">
    <property type="entry name" value="GATASE_TYPE_2"/>
    <property type="match status" value="1"/>
</dbReference>
<comment type="cofactor">
    <cofactor evidence="2">
        <name>[3Fe-4S] cluster</name>
        <dbReference type="ChEBI" id="CHEBI:21137"/>
    </cofactor>
</comment>
<feature type="domain" description="Glutamine amidotransferase type-2" evidence="22">
    <location>
        <begin position="24"/>
        <end position="427"/>
    </location>
</feature>
<dbReference type="InterPro" id="IPR002932">
    <property type="entry name" value="Glu_synthdom"/>
</dbReference>
<evidence type="ECO:0000256" key="16">
    <source>
        <dbReference type="ARBA" id="ARBA00023291"/>
    </source>
</evidence>
<accession>A0A9Q3S2T8</accession>
<feature type="region of interest" description="Disordered" evidence="21">
    <location>
        <begin position="922"/>
        <end position="941"/>
    </location>
</feature>
<keyword evidence="6" id="KW-0028">Amino-acid biosynthesis</keyword>
<protein>
    <recommendedName>
        <fullName evidence="19">Glutamate synthase [NADPH] large chain</fullName>
        <ecNumber evidence="5">1.4.1.13</ecNumber>
    </recommendedName>
    <alternativeName>
        <fullName evidence="20">Glutamate synthase subunit alpha</fullName>
    </alternativeName>
</protein>
<dbReference type="InterPro" id="IPR013785">
    <property type="entry name" value="Aldolase_TIM"/>
</dbReference>
<dbReference type="EC" id="1.4.1.13" evidence="5"/>
<evidence type="ECO:0000256" key="4">
    <source>
        <dbReference type="ARBA" id="ARBA00009716"/>
    </source>
</evidence>
<dbReference type="PANTHER" id="PTHR11938">
    <property type="entry name" value="FAD NADPH DEHYDROGENASE/OXIDOREDUCTASE"/>
    <property type="match status" value="1"/>
</dbReference>
<evidence type="ECO:0000256" key="6">
    <source>
        <dbReference type="ARBA" id="ARBA00022605"/>
    </source>
</evidence>
<dbReference type="RefSeq" id="WP_222405615.1">
    <property type="nucleotide sequence ID" value="NZ_JAHVKP010000001.1"/>
</dbReference>
<dbReference type="InterPro" id="IPR006982">
    <property type="entry name" value="Glu_synth_centr_N"/>
</dbReference>
<dbReference type="Gene3D" id="3.20.20.70">
    <property type="entry name" value="Aldolase class I"/>
    <property type="match status" value="2"/>
</dbReference>
<evidence type="ECO:0000256" key="1">
    <source>
        <dbReference type="ARBA" id="ARBA00001917"/>
    </source>
</evidence>
<organism evidence="23 24">
    <name type="scientific">Qipengyuania aquimaris</name>
    <dbReference type="NCBI Taxonomy" id="255984"/>
    <lineage>
        <taxon>Bacteria</taxon>
        <taxon>Pseudomonadati</taxon>
        <taxon>Pseudomonadota</taxon>
        <taxon>Alphaproteobacteria</taxon>
        <taxon>Sphingomonadales</taxon>
        <taxon>Erythrobacteraceae</taxon>
        <taxon>Qipengyuania</taxon>
    </lineage>
</organism>
<evidence type="ECO:0000256" key="13">
    <source>
        <dbReference type="ARBA" id="ARBA00023004"/>
    </source>
</evidence>
<keyword evidence="14" id="KW-0411">Iron-sulfur</keyword>
<keyword evidence="12 23" id="KW-0560">Oxidoreductase</keyword>
<evidence type="ECO:0000256" key="7">
    <source>
        <dbReference type="ARBA" id="ARBA00022630"/>
    </source>
</evidence>
<dbReference type="Gene3D" id="3.60.20.10">
    <property type="entry name" value="Glutamine Phosphoribosylpyrophosphate, subunit 1, domain 1"/>
    <property type="match status" value="1"/>
</dbReference>
<evidence type="ECO:0000256" key="3">
    <source>
        <dbReference type="ARBA" id="ARBA00001974"/>
    </source>
</evidence>
<dbReference type="FunFam" id="3.20.20.70:FF:000053">
    <property type="entry name" value="Glutamate synthase large subunit"/>
    <property type="match status" value="1"/>
</dbReference>
<evidence type="ECO:0000256" key="2">
    <source>
        <dbReference type="ARBA" id="ARBA00001927"/>
    </source>
</evidence>
<dbReference type="SUPFAM" id="SSF69336">
    <property type="entry name" value="Alpha subunit of glutamate synthase, C-terminal domain"/>
    <property type="match status" value="1"/>
</dbReference>
<keyword evidence="11" id="KW-0315">Glutamine amidotransferase</keyword>
<evidence type="ECO:0000313" key="24">
    <source>
        <dbReference type="Proteomes" id="UP000824927"/>
    </source>
</evidence>
<evidence type="ECO:0000256" key="20">
    <source>
        <dbReference type="ARBA" id="ARBA00079921"/>
    </source>
</evidence>
<evidence type="ECO:0000256" key="12">
    <source>
        <dbReference type="ARBA" id="ARBA00023002"/>
    </source>
</evidence>
<comment type="similarity">
    <text evidence="4">Belongs to the glutamate synthase family.</text>
</comment>
<dbReference type="InterPro" id="IPR029055">
    <property type="entry name" value="Ntn_hydrolases_N"/>
</dbReference>
<proteinExistence type="inferred from homology"/>
<dbReference type="InterPro" id="IPR036485">
    <property type="entry name" value="Glu_synth_asu_C_sf"/>
</dbReference>
<dbReference type="SUPFAM" id="SSF56235">
    <property type="entry name" value="N-terminal nucleophile aminohydrolases (Ntn hydrolases)"/>
    <property type="match status" value="1"/>
</dbReference>
<dbReference type="Pfam" id="PF04898">
    <property type="entry name" value="Glu_syn_central"/>
    <property type="match status" value="1"/>
</dbReference>